<evidence type="ECO:0000256" key="1">
    <source>
        <dbReference type="PIRSR" id="PIRSR033579-1"/>
    </source>
</evidence>
<feature type="active site" description="Proton acceptor" evidence="1">
    <location>
        <position position="143"/>
    </location>
</feature>
<protein>
    <submittedName>
        <fullName evidence="3">Sirohydrochlorin cobaltochelatase</fullName>
    </submittedName>
</protein>
<dbReference type="Proteomes" id="UP000886741">
    <property type="component" value="Unassembled WGS sequence"/>
</dbReference>
<feature type="binding site" evidence="2">
    <location>
        <position position="174"/>
    </location>
    <ligand>
        <name>Co(2+)</name>
        <dbReference type="ChEBI" id="CHEBI:48828"/>
    </ligand>
</feature>
<dbReference type="EMBL" id="DVJJ01000118">
    <property type="protein sequence ID" value="HIS65281.1"/>
    <property type="molecule type" value="Genomic_DNA"/>
</dbReference>
<accession>A0A9D1FBJ3</accession>
<dbReference type="SUPFAM" id="SSF53800">
    <property type="entry name" value="Chelatase"/>
    <property type="match status" value="1"/>
</dbReference>
<dbReference type="Gene3D" id="3.40.50.1400">
    <property type="match status" value="2"/>
</dbReference>
<name>A0A9D1FBJ3_9FIRM</name>
<gene>
    <name evidence="3" type="ORF">IAA83_07930</name>
</gene>
<keyword evidence="2" id="KW-0479">Metal-binding</keyword>
<feature type="binding site" evidence="2">
    <location>
        <position position="143"/>
    </location>
    <ligand>
        <name>Co(2+)</name>
        <dbReference type="ChEBI" id="CHEBI:48828"/>
    </ligand>
</feature>
<dbReference type="GO" id="GO:0019251">
    <property type="term" value="P:anaerobic cobalamin biosynthetic process"/>
    <property type="evidence" value="ECO:0007669"/>
    <property type="project" value="InterPro"/>
</dbReference>
<organism evidence="3 4">
    <name type="scientific">Candidatus Avoscillospira avistercoris</name>
    <dbReference type="NCBI Taxonomy" id="2840707"/>
    <lineage>
        <taxon>Bacteria</taxon>
        <taxon>Bacillati</taxon>
        <taxon>Bacillota</taxon>
        <taxon>Clostridia</taxon>
        <taxon>Eubacteriales</taxon>
        <taxon>Oscillospiraceae</taxon>
        <taxon>Oscillospiraceae incertae sedis</taxon>
        <taxon>Candidatus Avoscillospira</taxon>
    </lineage>
</organism>
<dbReference type="AlphaFoldDB" id="A0A9D1FBJ3"/>
<dbReference type="GO" id="GO:0046872">
    <property type="term" value="F:metal ion binding"/>
    <property type="evidence" value="ECO:0007669"/>
    <property type="project" value="UniProtKB-KW"/>
</dbReference>
<dbReference type="GO" id="GO:0016852">
    <property type="term" value="F:sirohydrochlorin cobaltochelatase activity"/>
    <property type="evidence" value="ECO:0007669"/>
    <property type="project" value="InterPro"/>
</dbReference>
<evidence type="ECO:0000313" key="3">
    <source>
        <dbReference type="EMBL" id="HIS65281.1"/>
    </source>
</evidence>
<evidence type="ECO:0000313" key="4">
    <source>
        <dbReference type="Proteomes" id="UP000886741"/>
    </source>
</evidence>
<reference evidence="3" key="2">
    <citation type="journal article" date="2021" name="PeerJ">
        <title>Extensive microbial diversity within the chicken gut microbiome revealed by metagenomics and culture.</title>
        <authorList>
            <person name="Gilroy R."/>
            <person name="Ravi A."/>
            <person name="Getino M."/>
            <person name="Pursley I."/>
            <person name="Horton D.L."/>
            <person name="Alikhan N.F."/>
            <person name="Baker D."/>
            <person name="Gharbi K."/>
            <person name="Hall N."/>
            <person name="Watson M."/>
            <person name="Adriaenssens E.M."/>
            <person name="Foster-Nyarko E."/>
            <person name="Jarju S."/>
            <person name="Secka A."/>
            <person name="Antonio M."/>
            <person name="Oren A."/>
            <person name="Chaudhuri R.R."/>
            <person name="La Ragione R."/>
            <person name="Hildebrand F."/>
            <person name="Pallen M.J."/>
        </authorList>
    </citation>
    <scope>NUCLEOTIDE SEQUENCE</scope>
    <source>
        <strain evidence="3">ChiBcec16-1751</strain>
    </source>
</reference>
<dbReference type="InterPro" id="IPR010388">
    <property type="entry name" value="Anaerobic_Co-chelatase"/>
</dbReference>
<keyword evidence="2" id="KW-0170">Cobalt</keyword>
<dbReference type="CDD" id="cd03413">
    <property type="entry name" value="CbiK_C"/>
    <property type="match status" value="1"/>
</dbReference>
<evidence type="ECO:0000256" key="2">
    <source>
        <dbReference type="PIRSR" id="PIRSR033579-3"/>
    </source>
</evidence>
<feature type="binding site" evidence="2">
    <location>
        <position position="206"/>
    </location>
    <ligand>
        <name>Co(2+)</name>
        <dbReference type="ChEBI" id="CHEBI:48828"/>
    </ligand>
</feature>
<reference evidence="3" key="1">
    <citation type="submission" date="2020-10" db="EMBL/GenBank/DDBJ databases">
        <authorList>
            <person name="Gilroy R."/>
        </authorList>
    </citation>
    <scope>NUCLEOTIDE SEQUENCE</scope>
    <source>
        <strain evidence="3">ChiBcec16-1751</strain>
    </source>
</reference>
<dbReference type="Pfam" id="PF06180">
    <property type="entry name" value="CbiK"/>
    <property type="match status" value="1"/>
</dbReference>
<proteinExistence type="predicted"/>
<sequence>MKEAILVVSFGTTFEDTREKNITAVLNRVAAAHPDCPVYEAWTSSMIMRALEKRGQHVDNVPEALAKMHADGITDIKVLPTHLLYGDEYDKMRAFLDADAEKFSSITVAAPLLAGDDDLRTVLSAVAEGVETAEDEALVLMGHGTPHFCNTVYAAMDYHAKATGLKHVFVGTVEAFPDLEALMDAVRAAGYRRVVLTPLMLVAGDHANNDMASDEPDSWKTQFTEAGLPARAVIRGLGEYGKVLNLYQSHLDAIL</sequence>
<comment type="caution">
    <text evidence="3">The sequence shown here is derived from an EMBL/GenBank/DDBJ whole genome shotgun (WGS) entry which is preliminary data.</text>
</comment>
<dbReference type="PIRSF" id="PIRSF033579">
    <property type="entry name" value="Anaer_Co_chel"/>
    <property type="match status" value="1"/>
</dbReference>